<dbReference type="InterPro" id="IPR051492">
    <property type="entry name" value="Dynamin-Rho_GEF"/>
</dbReference>
<dbReference type="FunFam" id="2.30.30.40:FF:000138">
    <property type="entry name" value="dynamin-binding protein isoform X1"/>
    <property type="match status" value="1"/>
</dbReference>
<feature type="domain" description="SH3" evidence="4">
    <location>
        <begin position="150"/>
        <end position="209"/>
    </location>
</feature>
<dbReference type="Proteomes" id="UP000829720">
    <property type="component" value="Unassembled WGS sequence"/>
</dbReference>
<dbReference type="AlphaFoldDB" id="A0A8T3CX53"/>
<feature type="region of interest" description="Disordered" evidence="3">
    <location>
        <begin position="368"/>
        <end position="501"/>
    </location>
</feature>
<feature type="domain" description="SH3" evidence="4">
    <location>
        <begin position="66"/>
        <end position="126"/>
    </location>
</feature>
<proteinExistence type="predicted"/>
<evidence type="ECO:0000256" key="1">
    <source>
        <dbReference type="ARBA" id="ARBA00022443"/>
    </source>
</evidence>
<feature type="compositionally biased region" description="Acidic residues" evidence="3">
    <location>
        <begin position="695"/>
        <end position="717"/>
    </location>
</feature>
<dbReference type="Pfam" id="PF00018">
    <property type="entry name" value="SH3_1"/>
    <property type="match status" value="1"/>
</dbReference>
<dbReference type="PRINTS" id="PR00499">
    <property type="entry name" value="P67PHOX"/>
</dbReference>
<keyword evidence="6" id="KW-1185">Reference proteome</keyword>
<keyword evidence="1 2" id="KW-0728">SH3 domain</keyword>
<dbReference type="GO" id="GO:0060271">
    <property type="term" value="P:cilium assembly"/>
    <property type="evidence" value="ECO:0007669"/>
    <property type="project" value="TreeGrafter"/>
</dbReference>
<dbReference type="PROSITE" id="PS50002">
    <property type="entry name" value="SH3"/>
    <property type="match status" value="4"/>
</dbReference>
<organism evidence="5 6">
    <name type="scientific">Albula goreensis</name>
    <dbReference type="NCBI Taxonomy" id="1534307"/>
    <lineage>
        <taxon>Eukaryota</taxon>
        <taxon>Metazoa</taxon>
        <taxon>Chordata</taxon>
        <taxon>Craniata</taxon>
        <taxon>Vertebrata</taxon>
        <taxon>Euteleostomi</taxon>
        <taxon>Actinopterygii</taxon>
        <taxon>Neopterygii</taxon>
        <taxon>Teleostei</taxon>
        <taxon>Albuliformes</taxon>
        <taxon>Albulidae</taxon>
        <taxon>Albula</taxon>
    </lineage>
</organism>
<dbReference type="PANTHER" id="PTHR22834:SF19">
    <property type="entry name" value="DYNAMIN-BINDING PROTEIN"/>
    <property type="match status" value="1"/>
</dbReference>
<dbReference type="EMBL" id="JAERUA010000019">
    <property type="protein sequence ID" value="KAI1887205.1"/>
    <property type="molecule type" value="Genomic_DNA"/>
</dbReference>
<dbReference type="GO" id="GO:0005737">
    <property type="term" value="C:cytoplasm"/>
    <property type="evidence" value="ECO:0007669"/>
    <property type="project" value="TreeGrafter"/>
</dbReference>
<sequence>MEPGSVVRAVFEFLPSVSEELPLFTGDVIEVLSVVDEFWLLGNKDGVTGQFPSTFVELVSVPSTKPGERLYVCINDFSSLETGNLPLKRGDVVVGEGSVDAAWLRGRNSWGSRGIVPVSCLKELRLSVRSRQLSQRVADAEAATSDLPSHALGQARALMGLSAQLEEELDFREGDIITIVGLPEPGWYEGELEGRRGVFPEGFVELLAPLRLGGAEQEAGPYDMYEEREESAQVEEVATSAEEEDEEDEEEGVYGVALYDFRAMEPGELDFNVGDRIRVVGTLEDGWLEGRLRGRSGIFPHRFVRIESPQPAAEPEAEEPPTQDSALGPEEEETVPPAVSHDDGPDWSVQEDHTVWDLDYFEQRAERNAMERKQTDSRFTGVRPAAPDRGQARGGMESTRRTWGAAPVPPTHRELQRTSSASPTPPTKPRLPPRPSLHSLTNRLSFGQKNGSDLSDSDTPPAPATRTLSLLATTQNGQTNGRSSGCDNLPGRGEGRSPRKIFRHASVTDSDLLSGRECGQWAWPKGRGSNGLSGSFTLESLSASARDLDTELSQQLAAFERSLPGSLLGGGGAGGGASTGKETISRHFSILDYSSESDIIRGSSHSPACLQPDTPPCSSSSPSSLERRKVLRPPPPRPRMVKPQLSRAPPAGSNHGHPPPFRPARPAPRPPPPCPRRDTHSPRTLQGTSQTFYTQEEEEQEEAEPEAEAEAEMDQSEALEREREQEQYALLLRLQEVERDMEMYSHTMEELRIMLEEEEDETARAQALENLEFCTYTLDTLALEQQQLRELRSSYFCLSHEISILFHCKFVLETA</sequence>
<feature type="domain" description="SH3" evidence="4">
    <location>
        <begin position="250"/>
        <end position="309"/>
    </location>
</feature>
<name>A0A8T3CX53_9TELE</name>
<gene>
    <name evidence="5" type="ORF">AGOR_G00203750</name>
</gene>
<dbReference type="SUPFAM" id="SSF50044">
    <property type="entry name" value="SH3-domain"/>
    <property type="match status" value="4"/>
</dbReference>
<dbReference type="OrthoDB" id="27823at2759"/>
<feature type="region of interest" description="Disordered" evidence="3">
    <location>
        <begin position="226"/>
        <end position="252"/>
    </location>
</feature>
<feature type="region of interest" description="Disordered" evidence="3">
    <location>
        <begin position="602"/>
        <end position="722"/>
    </location>
</feature>
<dbReference type="InterPro" id="IPR035819">
    <property type="entry name" value="DNMBP_SH3_N3"/>
</dbReference>
<feature type="compositionally biased region" description="Polar residues" evidence="3">
    <location>
        <begin position="466"/>
        <end position="486"/>
    </location>
</feature>
<evidence type="ECO:0000313" key="5">
    <source>
        <dbReference type="EMBL" id="KAI1887205.1"/>
    </source>
</evidence>
<evidence type="ECO:0000313" key="6">
    <source>
        <dbReference type="Proteomes" id="UP000829720"/>
    </source>
</evidence>
<comment type="caution">
    <text evidence="5">The sequence shown here is derived from an EMBL/GenBank/DDBJ whole genome shotgun (WGS) entry which is preliminary data.</text>
</comment>
<feature type="domain" description="SH3" evidence="4">
    <location>
        <begin position="2"/>
        <end position="61"/>
    </location>
</feature>
<reference evidence="5" key="1">
    <citation type="submission" date="2021-01" db="EMBL/GenBank/DDBJ databases">
        <authorList>
            <person name="Zahm M."/>
            <person name="Roques C."/>
            <person name="Cabau C."/>
            <person name="Klopp C."/>
            <person name="Donnadieu C."/>
            <person name="Jouanno E."/>
            <person name="Lampietro C."/>
            <person name="Louis A."/>
            <person name="Herpin A."/>
            <person name="Echchiki A."/>
            <person name="Berthelot C."/>
            <person name="Parey E."/>
            <person name="Roest-Crollius H."/>
            <person name="Braasch I."/>
            <person name="Postlethwait J."/>
            <person name="Bobe J."/>
            <person name="Montfort J."/>
            <person name="Bouchez O."/>
            <person name="Begum T."/>
            <person name="Mejri S."/>
            <person name="Adams A."/>
            <person name="Chen W.-J."/>
            <person name="Guiguen Y."/>
        </authorList>
    </citation>
    <scope>NUCLEOTIDE SEQUENCE</scope>
    <source>
        <tissue evidence="5">Blood</tissue>
    </source>
</reference>
<dbReference type="PANTHER" id="PTHR22834">
    <property type="entry name" value="NUCLEAR FUSION PROTEIN FUS2"/>
    <property type="match status" value="1"/>
</dbReference>
<dbReference type="CDD" id="cd11796">
    <property type="entry name" value="SH3_DNMBP_N3"/>
    <property type="match status" value="1"/>
</dbReference>
<dbReference type="FunFam" id="2.30.30.40:FF:000120">
    <property type="entry name" value="dynamin-binding protein isoform X1"/>
    <property type="match status" value="1"/>
</dbReference>
<evidence type="ECO:0000256" key="3">
    <source>
        <dbReference type="SAM" id="MobiDB-lite"/>
    </source>
</evidence>
<dbReference type="InterPro" id="IPR035817">
    <property type="entry name" value="DNMBP_SH3_N1"/>
</dbReference>
<dbReference type="Gene3D" id="2.30.30.40">
    <property type="entry name" value="SH3 Domains"/>
    <property type="match status" value="4"/>
</dbReference>
<accession>A0A8T3CX53</accession>
<dbReference type="InterPro" id="IPR001452">
    <property type="entry name" value="SH3_domain"/>
</dbReference>
<dbReference type="GO" id="GO:0005085">
    <property type="term" value="F:guanyl-nucleotide exchange factor activity"/>
    <property type="evidence" value="ECO:0007669"/>
    <property type="project" value="TreeGrafter"/>
</dbReference>
<feature type="compositionally biased region" description="Polar residues" evidence="3">
    <location>
        <begin position="682"/>
        <end position="694"/>
    </location>
</feature>
<feature type="compositionally biased region" description="Pro residues" evidence="3">
    <location>
        <begin position="657"/>
        <end position="674"/>
    </location>
</feature>
<dbReference type="Pfam" id="PF14604">
    <property type="entry name" value="SH3_9"/>
    <property type="match status" value="2"/>
</dbReference>
<feature type="region of interest" description="Disordered" evidence="3">
    <location>
        <begin position="309"/>
        <end position="349"/>
    </location>
</feature>
<feature type="compositionally biased region" description="Pro residues" evidence="3">
    <location>
        <begin position="423"/>
        <end position="435"/>
    </location>
</feature>
<protein>
    <recommendedName>
        <fullName evidence="4">SH3 domain-containing protein</fullName>
    </recommendedName>
</protein>
<feature type="compositionally biased region" description="Basic and acidic residues" evidence="3">
    <location>
        <begin position="340"/>
        <end position="349"/>
    </location>
</feature>
<feature type="compositionally biased region" description="Acidic residues" evidence="3">
    <location>
        <begin position="241"/>
        <end position="252"/>
    </location>
</feature>
<evidence type="ECO:0000256" key="2">
    <source>
        <dbReference type="PROSITE-ProRule" id="PRU00192"/>
    </source>
</evidence>
<feature type="compositionally biased region" description="Polar residues" evidence="3">
    <location>
        <begin position="441"/>
        <end position="458"/>
    </location>
</feature>
<dbReference type="FunFam" id="2.30.30.40:FF:000160">
    <property type="entry name" value="dynamin-binding protein isoform X1"/>
    <property type="match status" value="1"/>
</dbReference>
<dbReference type="SMART" id="SM00326">
    <property type="entry name" value="SH3"/>
    <property type="match status" value="4"/>
</dbReference>
<dbReference type="InterPro" id="IPR036028">
    <property type="entry name" value="SH3-like_dom_sf"/>
</dbReference>
<evidence type="ECO:0000259" key="4">
    <source>
        <dbReference type="PROSITE" id="PS50002"/>
    </source>
</evidence>
<dbReference type="CDD" id="cd11794">
    <property type="entry name" value="SH3_DNMBP_N1"/>
    <property type="match status" value="1"/>
</dbReference>